<dbReference type="PANTHER" id="PTHR28573:SF1">
    <property type="entry name" value="SPINDLE AND KINETOCHORE-ASSOCIATED PROTEIN 1"/>
    <property type="match status" value="1"/>
</dbReference>
<dbReference type="GO" id="GO:0051301">
    <property type="term" value="P:cell division"/>
    <property type="evidence" value="ECO:0007669"/>
    <property type="project" value="InterPro"/>
</dbReference>
<evidence type="ECO:0000256" key="4">
    <source>
        <dbReference type="SAM" id="MobiDB-lite"/>
    </source>
</evidence>
<protein>
    <recommendedName>
        <fullName evidence="2">SKA complex subunit 1</fullName>
    </recommendedName>
    <alternativeName>
        <fullName evidence="3">Spindle and kinetochore-associated protein 1</fullName>
    </alternativeName>
</protein>
<reference evidence="6" key="1">
    <citation type="submission" date="2023-01" db="EMBL/GenBank/DDBJ databases">
        <title>Key to firefly adult light organ development and bioluminescence: homeobox transcription factors regulate luciferase expression and transportation to peroxisome.</title>
        <authorList>
            <person name="Fu X."/>
        </authorList>
    </citation>
    <scope>NUCLEOTIDE SEQUENCE [LARGE SCALE GENOMIC DNA]</scope>
</reference>
<organism evidence="5 6">
    <name type="scientific">Aquatica leii</name>
    <dbReference type="NCBI Taxonomy" id="1421715"/>
    <lineage>
        <taxon>Eukaryota</taxon>
        <taxon>Metazoa</taxon>
        <taxon>Ecdysozoa</taxon>
        <taxon>Arthropoda</taxon>
        <taxon>Hexapoda</taxon>
        <taxon>Insecta</taxon>
        <taxon>Pterygota</taxon>
        <taxon>Neoptera</taxon>
        <taxon>Endopterygota</taxon>
        <taxon>Coleoptera</taxon>
        <taxon>Polyphaga</taxon>
        <taxon>Elateriformia</taxon>
        <taxon>Elateroidea</taxon>
        <taxon>Lampyridae</taxon>
        <taxon>Luciolinae</taxon>
        <taxon>Aquatica</taxon>
    </lineage>
</organism>
<comment type="caution">
    <text evidence="5">The sequence shown here is derived from an EMBL/GenBank/DDBJ whole genome shotgun (WGS) entry which is preliminary data.</text>
</comment>
<comment type="similarity">
    <text evidence="1">Belongs to the SKA1 family.</text>
</comment>
<dbReference type="GO" id="GO:0008017">
    <property type="term" value="F:microtubule binding"/>
    <property type="evidence" value="ECO:0007669"/>
    <property type="project" value="InterPro"/>
</dbReference>
<dbReference type="GO" id="GO:0007059">
    <property type="term" value="P:chromosome segregation"/>
    <property type="evidence" value="ECO:0007669"/>
    <property type="project" value="InterPro"/>
</dbReference>
<evidence type="ECO:0000313" key="6">
    <source>
        <dbReference type="Proteomes" id="UP001353858"/>
    </source>
</evidence>
<dbReference type="AlphaFoldDB" id="A0AAN7NY91"/>
<evidence type="ECO:0000256" key="3">
    <source>
        <dbReference type="ARBA" id="ARBA00047202"/>
    </source>
</evidence>
<dbReference type="GO" id="GO:0072686">
    <property type="term" value="C:mitotic spindle"/>
    <property type="evidence" value="ECO:0007669"/>
    <property type="project" value="TreeGrafter"/>
</dbReference>
<dbReference type="GO" id="GO:0005876">
    <property type="term" value="C:spindle microtubule"/>
    <property type="evidence" value="ECO:0007669"/>
    <property type="project" value="TreeGrafter"/>
</dbReference>
<dbReference type="Pfam" id="PF07160">
    <property type="entry name" value="SKA1"/>
    <property type="match status" value="1"/>
</dbReference>
<evidence type="ECO:0000313" key="5">
    <source>
        <dbReference type="EMBL" id="KAK4872589.1"/>
    </source>
</evidence>
<sequence>MQSLCDKIDLLNLNMSFIEYGKVSKADCINIITKTKTNTDCVVKKLELAKQLLEKHKTLFRKLLEIEKEVQKRINDLNGINLSSENIGNHVLLDHSDVDMSNGTCSTNCYNISPSPLIPRRNITTVTPNYLTFDISPLTIDEYKLIPKYMLGRLTLESINSFIDHVNSTLLSKYNLLSKPVKSLKNTELQLRKQFQMQQSGQLKVKRFVTETDIAREYNKPVLGKKTCNLLTILRHSDEKRESNVTGGGTIPKPSYGSFVDVLIEITDTKTISRLINPCDGDAAASAFYEDSYKDEVEAPSNVLLEITNPKTLTGLINLCNGDAAASAFYDYSYEDEVEASSSKMSRTVDIAHSSSLPSTNRDPDVITPLSEKLSVN</sequence>
<dbReference type="GO" id="GO:0000278">
    <property type="term" value="P:mitotic cell cycle"/>
    <property type="evidence" value="ECO:0007669"/>
    <property type="project" value="TreeGrafter"/>
</dbReference>
<evidence type="ECO:0000256" key="1">
    <source>
        <dbReference type="ARBA" id="ARBA00006836"/>
    </source>
</evidence>
<dbReference type="InterPro" id="IPR009829">
    <property type="entry name" value="SKA1"/>
</dbReference>
<feature type="region of interest" description="Disordered" evidence="4">
    <location>
        <begin position="352"/>
        <end position="377"/>
    </location>
</feature>
<dbReference type="GO" id="GO:0031110">
    <property type="term" value="P:regulation of microtubule polymerization or depolymerization"/>
    <property type="evidence" value="ECO:0007669"/>
    <property type="project" value="TreeGrafter"/>
</dbReference>
<dbReference type="GO" id="GO:0000940">
    <property type="term" value="C:outer kinetochore"/>
    <property type="evidence" value="ECO:0007669"/>
    <property type="project" value="TreeGrafter"/>
</dbReference>
<gene>
    <name evidence="5" type="ORF">RN001_014618</name>
</gene>
<proteinExistence type="inferred from homology"/>
<name>A0AAN7NY91_9COLE</name>
<dbReference type="EMBL" id="JARPUR010000007">
    <property type="protein sequence ID" value="KAK4872589.1"/>
    <property type="molecule type" value="Genomic_DNA"/>
</dbReference>
<dbReference type="InterPro" id="IPR042031">
    <property type="entry name" value="SKA1_MBD_sf"/>
</dbReference>
<keyword evidence="6" id="KW-1185">Reference proteome</keyword>
<evidence type="ECO:0000256" key="2">
    <source>
        <dbReference type="ARBA" id="ARBA00047182"/>
    </source>
</evidence>
<accession>A0AAN7NY91</accession>
<dbReference type="Gene3D" id="1.10.10.1890">
    <property type="entry name" value="Ska1 microtubule binding domain-like"/>
    <property type="match status" value="1"/>
</dbReference>
<dbReference type="PANTHER" id="PTHR28573">
    <property type="entry name" value="SPINDLE AND KINETOCHORE-ASSOCIATED PROTEIN 1"/>
    <property type="match status" value="1"/>
</dbReference>
<dbReference type="Proteomes" id="UP001353858">
    <property type="component" value="Unassembled WGS sequence"/>
</dbReference>